<feature type="region of interest" description="Disordered" evidence="1">
    <location>
        <begin position="188"/>
        <end position="222"/>
    </location>
</feature>
<dbReference type="KEGG" id="cput:CONPUDRAFT_72760"/>
<dbReference type="EMBL" id="JH711578">
    <property type="protein sequence ID" value="EIW80894.1"/>
    <property type="molecule type" value="Genomic_DNA"/>
</dbReference>
<comment type="caution">
    <text evidence="2">The sequence shown here is derived from an EMBL/GenBank/DDBJ whole genome shotgun (WGS) entry which is preliminary data.</text>
</comment>
<dbReference type="InterPro" id="IPR029071">
    <property type="entry name" value="Ubiquitin-like_domsf"/>
</dbReference>
<proteinExistence type="predicted"/>
<name>A0A5M3MQA6_CONPW</name>
<reference evidence="3" key="1">
    <citation type="journal article" date="2012" name="Science">
        <title>The Paleozoic origin of enzymatic lignin decomposition reconstructed from 31 fungal genomes.</title>
        <authorList>
            <person name="Floudas D."/>
            <person name="Binder M."/>
            <person name="Riley R."/>
            <person name="Barry K."/>
            <person name="Blanchette R.A."/>
            <person name="Henrissat B."/>
            <person name="Martinez A.T."/>
            <person name="Otillar R."/>
            <person name="Spatafora J.W."/>
            <person name="Yadav J.S."/>
            <person name="Aerts A."/>
            <person name="Benoit I."/>
            <person name="Boyd A."/>
            <person name="Carlson A."/>
            <person name="Copeland A."/>
            <person name="Coutinho P.M."/>
            <person name="de Vries R.P."/>
            <person name="Ferreira P."/>
            <person name="Findley K."/>
            <person name="Foster B."/>
            <person name="Gaskell J."/>
            <person name="Glotzer D."/>
            <person name="Gorecki P."/>
            <person name="Heitman J."/>
            <person name="Hesse C."/>
            <person name="Hori C."/>
            <person name="Igarashi K."/>
            <person name="Jurgens J.A."/>
            <person name="Kallen N."/>
            <person name="Kersten P."/>
            <person name="Kohler A."/>
            <person name="Kuees U."/>
            <person name="Kumar T.K.A."/>
            <person name="Kuo A."/>
            <person name="LaButti K."/>
            <person name="Larrondo L.F."/>
            <person name="Lindquist E."/>
            <person name="Ling A."/>
            <person name="Lombard V."/>
            <person name="Lucas S."/>
            <person name="Lundell T."/>
            <person name="Martin R."/>
            <person name="McLaughlin D.J."/>
            <person name="Morgenstern I."/>
            <person name="Morin E."/>
            <person name="Murat C."/>
            <person name="Nagy L.G."/>
            <person name="Nolan M."/>
            <person name="Ohm R.A."/>
            <person name="Patyshakuliyeva A."/>
            <person name="Rokas A."/>
            <person name="Ruiz-Duenas F.J."/>
            <person name="Sabat G."/>
            <person name="Salamov A."/>
            <person name="Samejima M."/>
            <person name="Schmutz J."/>
            <person name="Slot J.C."/>
            <person name="St John F."/>
            <person name="Stenlid J."/>
            <person name="Sun H."/>
            <person name="Sun S."/>
            <person name="Syed K."/>
            <person name="Tsang A."/>
            <person name="Wiebenga A."/>
            <person name="Young D."/>
            <person name="Pisabarro A."/>
            <person name="Eastwood D.C."/>
            <person name="Martin F."/>
            <person name="Cullen D."/>
            <person name="Grigoriev I.V."/>
            <person name="Hibbett D.S."/>
        </authorList>
    </citation>
    <scope>NUCLEOTIDE SEQUENCE [LARGE SCALE GENOMIC DNA]</scope>
    <source>
        <strain evidence="3">RWD-64-598 SS2</strain>
    </source>
</reference>
<keyword evidence="3" id="KW-1185">Reference proteome</keyword>
<feature type="compositionally biased region" description="Basic and acidic residues" evidence="1">
    <location>
        <begin position="1"/>
        <end position="14"/>
    </location>
</feature>
<evidence type="ECO:0000256" key="1">
    <source>
        <dbReference type="SAM" id="MobiDB-lite"/>
    </source>
</evidence>
<evidence type="ECO:0000313" key="3">
    <source>
        <dbReference type="Proteomes" id="UP000053558"/>
    </source>
</evidence>
<accession>A0A5M3MQA6</accession>
<dbReference type="SUPFAM" id="SSF54236">
    <property type="entry name" value="Ubiquitin-like"/>
    <property type="match status" value="1"/>
</dbReference>
<dbReference type="OMA" id="HEWEEAN"/>
<dbReference type="Gene3D" id="3.10.20.90">
    <property type="entry name" value="Phosphatidylinositol 3-kinase Catalytic Subunit, Chain A, domain 1"/>
    <property type="match status" value="2"/>
</dbReference>
<dbReference type="GeneID" id="19209052"/>
<feature type="region of interest" description="Disordered" evidence="1">
    <location>
        <begin position="262"/>
        <end position="283"/>
    </location>
</feature>
<dbReference type="OrthoDB" id="3365399at2759"/>
<organism evidence="2 3">
    <name type="scientific">Coniophora puteana (strain RWD-64-598)</name>
    <name type="common">Brown rot fungus</name>
    <dbReference type="NCBI Taxonomy" id="741705"/>
    <lineage>
        <taxon>Eukaryota</taxon>
        <taxon>Fungi</taxon>
        <taxon>Dikarya</taxon>
        <taxon>Basidiomycota</taxon>
        <taxon>Agaricomycotina</taxon>
        <taxon>Agaricomycetes</taxon>
        <taxon>Agaricomycetidae</taxon>
        <taxon>Boletales</taxon>
        <taxon>Coniophorineae</taxon>
        <taxon>Coniophoraceae</taxon>
        <taxon>Coniophora</taxon>
    </lineage>
</organism>
<feature type="region of interest" description="Disordered" evidence="1">
    <location>
        <begin position="1"/>
        <end position="32"/>
    </location>
</feature>
<feature type="compositionally biased region" description="Low complexity" evidence="1">
    <location>
        <begin position="198"/>
        <end position="211"/>
    </location>
</feature>
<dbReference type="AlphaFoldDB" id="A0A5M3MQA6"/>
<gene>
    <name evidence="2" type="ORF">CONPUDRAFT_72760</name>
</gene>
<dbReference type="Proteomes" id="UP000053558">
    <property type="component" value="Unassembled WGS sequence"/>
</dbReference>
<dbReference type="CDD" id="cd17080">
    <property type="entry name" value="Ubl_SLD2_Esc2_like"/>
    <property type="match status" value="1"/>
</dbReference>
<dbReference type="RefSeq" id="XP_007768289.1">
    <property type="nucleotide sequence ID" value="XM_007770099.1"/>
</dbReference>
<evidence type="ECO:0000313" key="2">
    <source>
        <dbReference type="EMBL" id="EIW80894.1"/>
    </source>
</evidence>
<sequence>MIMDTPKPKTDIAPKKRKRSRSRSLTPPPELPVHRLMNARNVVRQALQAGGRAPSPTFVGDDSTDTIVLDPELLKIAEEVKKRTGPSTLINQNRGPEDVIMRVKWQPHPLDEAARSETWAYKMKRQSNFIELFDEVADAATVLVDRLFITYEGKRIYSSATPHNLKVWAEGELEACEQATYEYLRTHRHQPTPPTRQPEAAARSPSAAPLESDAESDAGSQTDDKFRLILRSSATKDITLTVRPTTTCGAIVKAFLKKAGLSDRSVPSSAKGPKKKTASVPHLVIDGDKMLPDTAIGDADLEDGDQVEVVGL</sequence>
<protein>
    <submittedName>
        <fullName evidence="2">Uncharacterized protein</fullName>
    </submittedName>
</protein>